<dbReference type="Proteomes" id="UP000236327">
    <property type="component" value="Unassembled WGS sequence"/>
</dbReference>
<dbReference type="SUPFAM" id="SSF54593">
    <property type="entry name" value="Glyoxalase/Bleomycin resistance protein/Dihydroxybiphenyl dioxygenase"/>
    <property type="match status" value="1"/>
</dbReference>
<sequence length="175" mass="19180">MAPLPIRQIAYFVPDVRAAARAHSAAFGSGPYYVADHIALTHAVHRGVERELDHSSAYGQWGEVMIEFCQQNNPGPSAFHDIYPEGSGRTGLHHVALFVDNLGAAIADFAARGAPLALDARMTDGFRYVFVDMVEACGHMLELYEPTENLQGFYEQVRRKAGDFSEGVVHDIAFG</sequence>
<dbReference type="Pfam" id="PF13669">
    <property type="entry name" value="Glyoxalase_4"/>
    <property type="match status" value="1"/>
</dbReference>
<comment type="caution">
    <text evidence="2">The sequence shown here is derived from an EMBL/GenBank/DDBJ whole genome shotgun (WGS) entry which is preliminary data.</text>
</comment>
<dbReference type="EMBL" id="LYMM01000027">
    <property type="protein sequence ID" value="PNU05344.1"/>
    <property type="molecule type" value="Genomic_DNA"/>
</dbReference>
<dbReference type="Gene3D" id="3.10.180.10">
    <property type="entry name" value="2,3-Dihydroxybiphenyl 1,2-Dioxygenase, domain 1"/>
    <property type="match status" value="1"/>
</dbReference>
<gene>
    <name evidence="2" type="ORF">A8V01_17410</name>
</gene>
<dbReference type="RefSeq" id="WP_103095520.1">
    <property type="nucleotide sequence ID" value="NZ_LYMM01000027.1"/>
</dbReference>
<dbReference type="InterPro" id="IPR037523">
    <property type="entry name" value="VOC_core"/>
</dbReference>
<accession>A0A2K2G2T5</accession>
<protein>
    <recommendedName>
        <fullName evidence="1">VOC domain-containing protein</fullName>
    </recommendedName>
</protein>
<feature type="domain" description="VOC" evidence="1">
    <location>
        <begin position="5"/>
        <end position="146"/>
    </location>
</feature>
<proteinExistence type="predicted"/>
<name>A0A2K2G2T5_9SPHN</name>
<evidence type="ECO:0000313" key="2">
    <source>
        <dbReference type="EMBL" id="PNU05344.1"/>
    </source>
</evidence>
<dbReference type="PROSITE" id="PS51819">
    <property type="entry name" value="VOC"/>
    <property type="match status" value="1"/>
</dbReference>
<keyword evidence="3" id="KW-1185">Reference proteome</keyword>
<evidence type="ECO:0000259" key="1">
    <source>
        <dbReference type="PROSITE" id="PS51819"/>
    </source>
</evidence>
<dbReference type="OrthoDB" id="9792173at2"/>
<reference evidence="2 3" key="1">
    <citation type="submission" date="2016-05" db="EMBL/GenBank/DDBJ databases">
        <title>Complete genome sequence of Novosphingobium guangzhouense SA925(T).</title>
        <authorList>
            <person name="Sha S."/>
        </authorList>
    </citation>
    <scope>NUCLEOTIDE SEQUENCE [LARGE SCALE GENOMIC DNA]</scope>
    <source>
        <strain evidence="2 3">SA925</strain>
    </source>
</reference>
<dbReference type="InterPro" id="IPR029068">
    <property type="entry name" value="Glyas_Bleomycin-R_OHBP_Dase"/>
</dbReference>
<dbReference type="AlphaFoldDB" id="A0A2K2G2T5"/>
<organism evidence="2 3">
    <name type="scientific">Novosphingobium guangzhouense</name>
    <dbReference type="NCBI Taxonomy" id="1850347"/>
    <lineage>
        <taxon>Bacteria</taxon>
        <taxon>Pseudomonadati</taxon>
        <taxon>Pseudomonadota</taxon>
        <taxon>Alphaproteobacteria</taxon>
        <taxon>Sphingomonadales</taxon>
        <taxon>Sphingomonadaceae</taxon>
        <taxon>Novosphingobium</taxon>
    </lineage>
</organism>
<evidence type="ECO:0000313" key="3">
    <source>
        <dbReference type="Proteomes" id="UP000236327"/>
    </source>
</evidence>